<dbReference type="InterPro" id="IPR050951">
    <property type="entry name" value="Retrovirus_Pol_polyprotein"/>
</dbReference>
<evidence type="ECO:0000259" key="2">
    <source>
        <dbReference type="PROSITE" id="PS50994"/>
    </source>
</evidence>
<accession>A0A9Q3JPZ6</accession>
<dbReference type="Gene3D" id="1.10.340.70">
    <property type="match status" value="1"/>
</dbReference>
<evidence type="ECO:0000313" key="4">
    <source>
        <dbReference type="Proteomes" id="UP000765509"/>
    </source>
</evidence>
<sequence>MLYIPHKLTSWLMCFKNKKTFSLDNETLYAIKGKEVDITLNIDRPYHPMLRRPAYRESPRDREALKKHIQELIKIGVLRKLSHNEEVEVTTPVIIAWHNEKSRMVRESRKLNTYTAPDRYPVPRIQETLTQLSKAKYITSIDELKGSHQNILTPKTKKLLRAITHCGIYEYLRIPFGIKNAPSHYQRMMNTIFPTELSKGCLIIYIDDIIICSDSGTLHLERSARVLHKVTGIVQLANTPDNPAYVPLEAETQIPTEGIKITDIGTEFFGEVRESYKQDKNSHILTSFIYAGHLSKDRKLEKVKNCAWWPSWRKETIECCHTCDRCQKANMSTGEKFGLMIHIQEPKSLWEVVHMDWVTALPPSGDKGYNSCLVIVDRYSKTPISLPCHKDDTARDTALLLWSRVISHEGLLKNIISDRDPKFTSALWTNLQRLFGTKLSFSTDYHPQTDGLAERMIQTLEDMIGRFCAYGLELKDSYGFANDWCTLIPALEVAYETSVHSSTGQPPAML</sequence>
<dbReference type="Gene3D" id="3.30.70.270">
    <property type="match status" value="1"/>
</dbReference>
<dbReference type="Pfam" id="PF00665">
    <property type="entry name" value="rve"/>
    <property type="match status" value="1"/>
</dbReference>
<dbReference type="EMBL" id="AVOT02078752">
    <property type="protein sequence ID" value="MBW0566206.1"/>
    <property type="molecule type" value="Genomic_DNA"/>
</dbReference>
<dbReference type="InterPro" id="IPR041588">
    <property type="entry name" value="Integrase_H2C2"/>
</dbReference>
<dbReference type="CDD" id="cd01647">
    <property type="entry name" value="RT_LTR"/>
    <property type="match status" value="1"/>
</dbReference>
<feature type="domain" description="Integrase catalytic" evidence="2">
    <location>
        <begin position="342"/>
        <end position="510"/>
    </location>
</feature>
<dbReference type="GO" id="GO:0015074">
    <property type="term" value="P:DNA integration"/>
    <property type="evidence" value="ECO:0007669"/>
    <property type="project" value="InterPro"/>
</dbReference>
<evidence type="ECO:0000256" key="1">
    <source>
        <dbReference type="ARBA" id="ARBA00022884"/>
    </source>
</evidence>
<proteinExistence type="predicted"/>
<keyword evidence="1" id="KW-0694">RNA-binding</keyword>
<dbReference type="Pfam" id="PF17921">
    <property type="entry name" value="Integrase_H2C2"/>
    <property type="match status" value="1"/>
</dbReference>
<dbReference type="PROSITE" id="PS50994">
    <property type="entry name" value="INTEGRASE"/>
    <property type="match status" value="1"/>
</dbReference>
<dbReference type="Proteomes" id="UP000765509">
    <property type="component" value="Unassembled WGS sequence"/>
</dbReference>
<dbReference type="GO" id="GO:0005634">
    <property type="term" value="C:nucleus"/>
    <property type="evidence" value="ECO:0007669"/>
    <property type="project" value="UniProtKB-ARBA"/>
</dbReference>
<dbReference type="PANTHER" id="PTHR37984">
    <property type="entry name" value="PROTEIN CBG26694"/>
    <property type="match status" value="1"/>
</dbReference>
<dbReference type="InterPro" id="IPR012337">
    <property type="entry name" value="RNaseH-like_sf"/>
</dbReference>
<dbReference type="Pfam" id="PF00078">
    <property type="entry name" value="RVT_1"/>
    <property type="match status" value="1"/>
</dbReference>
<dbReference type="InterPro" id="IPR043128">
    <property type="entry name" value="Rev_trsase/Diguanyl_cyclase"/>
</dbReference>
<dbReference type="InterPro" id="IPR036397">
    <property type="entry name" value="RNaseH_sf"/>
</dbReference>
<dbReference type="Gene3D" id="3.30.420.10">
    <property type="entry name" value="Ribonuclease H-like superfamily/Ribonuclease H"/>
    <property type="match status" value="1"/>
</dbReference>
<dbReference type="InterPro" id="IPR001584">
    <property type="entry name" value="Integrase_cat-core"/>
</dbReference>
<dbReference type="InterPro" id="IPR000477">
    <property type="entry name" value="RT_dom"/>
</dbReference>
<dbReference type="SUPFAM" id="SSF56672">
    <property type="entry name" value="DNA/RNA polymerases"/>
    <property type="match status" value="1"/>
</dbReference>
<gene>
    <name evidence="3" type="ORF">O181_105921</name>
</gene>
<evidence type="ECO:0000313" key="3">
    <source>
        <dbReference type="EMBL" id="MBW0566206.1"/>
    </source>
</evidence>
<protein>
    <recommendedName>
        <fullName evidence="2">Integrase catalytic domain-containing protein</fullName>
    </recommendedName>
</protein>
<dbReference type="GO" id="GO:0003723">
    <property type="term" value="F:RNA binding"/>
    <property type="evidence" value="ECO:0007669"/>
    <property type="project" value="UniProtKB-KW"/>
</dbReference>
<dbReference type="OrthoDB" id="3268967at2759"/>
<dbReference type="Gene3D" id="3.10.10.10">
    <property type="entry name" value="HIV Type 1 Reverse Transcriptase, subunit A, domain 1"/>
    <property type="match status" value="1"/>
</dbReference>
<organism evidence="3 4">
    <name type="scientific">Austropuccinia psidii MF-1</name>
    <dbReference type="NCBI Taxonomy" id="1389203"/>
    <lineage>
        <taxon>Eukaryota</taxon>
        <taxon>Fungi</taxon>
        <taxon>Dikarya</taxon>
        <taxon>Basidiomycota</taxon>
        <taxon>Pucciniomycotina</taxon>
        <taxon>Pucciniomycetes</taxon>
        <taxon>Pucciniales</taxon>
        <taxon>Sphaerophragmiaceae</taxon>
        <taxon>Austropuccinia</taxon>
    </lineage>
</organism>
<dbReference type="SUPFAM" id="SSF53098">
    <property type="entry name" value="Ribonuclease H-like"/>
    <property type="match status" value="1"/>
</dbReference>
<dbReference type="AlphaFoldDB" id="A0A9Q3JPZ6"/>
<dbReference type="InterPro" id="IPR043502">
    <property type="entry name" value="DNA/RNA_pol_sf"/>
</dbReference>
<reference evidence="3" key="1">
    <citation type="submission" date="2021-03" db="EMBL/GenBank/DDBJ databases">
        <title>Draft genome sequence of rust myrtle Austropuccinia psidii MF-1, a brazilian biotype.</title>
        <authorList>
            <person name="Quecine M.C."/>
            <person name="Pachon D.M.R."/>
            <person name="Bonatelli M.L."/>
            <person name="Correr F.H."/>
            <person name="Franceschini L.M."/>
            <person name="Leite T.F."/>
            <person name="Margarido G.R.A."/>
            <person name="Almeida C.A."/>
            <person name="Ferrarezi J.A."/>
            <person name="Labate C.A."/>
        </authorList>
    </citation>
    <scope>NUCLEOTIDE SEQUENCE</scope>
    <source>
        <strain evidence="3">MF-1</strain>
    </source>
</reference>
<name>A0A9Q3JPZ6_9BASI</name>
<dbReference type="PANTHER" id="PTHR37984:SF5">
    <property type="entry name" value="PROTEIN NYNRIN-LIKE"/>
    <property type="match status" value="1"/>
</dbReference>
<keyword evidence="4" id="KW-1185">Reference proteome</keyword>
<comment type="caution">
    <text evidence="3">The sequence shown here is derived from an EMBL/GenBank/DDBJ whole genome shotgun (WGS) entry which is preliminary data.</text>
</comment>